<feature type="signal peptide" evidence="1">
    <location>
        <begin position="1"/>
        <end position="29"/>
    </location>
</feature>
<accession>A0AAV2EPQ0</accession>
<evidence type="ECO:0008006" key="4">
    <source>
        <dbReference type="Google" id="ProtNLM"/>
    </source>
</evidence>
<keyword evidence="1" id="KW-0732">Signal</keyword>
<feature type="chain" id="PRO_5043483401" description="Secreted protein" evidence="1">
    <location>
        <begin position="30"/>
        <end position="90"/>
    </location>
</feature>
<evidence type="ECO:0000313" key="2">
    <source>
        <dbReference type="EMBL" id="CAL1387978.1"/>
    </source>
</evidence>
<organism evidence="2 3">
    <name type="scientific">Linum trigynum</name>
    <dbReference type="NCBI Taxonomy" id="586398"/>
    <lineage>
        <taxon>Eukaryota</taxon>
        <taxon>Viridiplantae</taxon>
        <taxon>Streptophyta</taxon>
        <taxon>Embryophyta</taxon>
        <taxon>Tracheophyta</taxon>
        <taxon>Spermatophyta</taxon>
        <taxon>Magnoliopsida</taxon>
        <taxon>eudicotyledons</taxon>
        <taxon>Gunneridae</taxon>
        <taxon>Pentapetalae</taxon>
        <taxon>rosids</taxon>
        <taxon>fabids</taxon>
        <taxon>Malpighiales</taxon>
        <taxon>Linaceae</taxon>
        <taxon>Linum</taxon>
    </lineage>
</organism>
<dbReference type="Proteomes" id="UP001497516">
    <property type="component" value="Chromosome 5"/>
</dbReference>
<name>A0AAV2EPQ0_9ROSI</name>
<sequence length="90" mass="10327">MLKRTASPSRVHGLASIFTFLLTVNSSRGSNCRFLHSRIAINDFELQFTAIVNRELPWETLNCAWITLFVRSSPSLFLGFQGILEYRSQF</sequence>
<dbReference type="EMBL" id="OZ034818">
    <property type="protein sequence ID" value="CAL1387978.1"/>
    <property type="molecule type" value="Genomic_DNA"/>
</dbReference>
<reference evidence="2 3" key="1">
    <citation type="submission" date="2024-04" db="EMBL/GenBank/DDBJ databases">
        <authorList>
            <person name="Fracassetti M."/>
        </authorList>
    </citation>
    <scope>NUCLEOTIDE SEQUENCE [LARGE SCALE GENOMIC DNA]</scope>
</reference>
<proteinExistence type="predicted"/>
<evidence type="ECO:0000313" key="3">
    <source>
        <dbReference type="Proteomes" id="UP001497516"/>
    </source>
</evidence>
<gene>
    <name evidence="2" type="ORF">LTRI10_LOCUS28929</name>
</gene>
<protein>
    <recommendedName>
        <fullName evidence="4">Secreted protein</fullName>
    </recommendedName>
</protein>
<evidence type="ECO:0000256" key="1">
    <source>
        <dbReference type="SAM" id="SignalP"/>
    </source>
</evidence>
<keyword evidence="3" id="KW-1185">Reference proteome</keyword>
<dbReference type="AlphaFoldDB" id="A0AAV2EPQ0"/>